<sequence length="205" mass="23366">MTKTLALWEEQDKHKGDRWELFKAIGAFMTPRKVLYPGSYVDISPSFVFNDVTYVDLDKRASNFFADECTVKQIVFEHKGNSDPNIQFIHGDYRSLELNEVEFDLLISLYAGFISEPCGELLRIGGILLVNASHGDAALAALDPRFKLIAVVLRDNGMYEVNDENLKDYMKPKRPEIMTRENILASGRAIPYTKSPFAYLFKRVS</sequence>
<evidence type="ECO:0008006" key="2">
    <source>
        <dbReference type="Google" id="ProtNLM"/>
    </source>
</evidence>
<dbReference type="InterPro" id="IPR029063">
    <property type="entry name" value="SAM-dependent_MTases_sf"/>
</dbReference>
<evidence type="ECO:0000313" key="1">
    <source>
        <dbReference type="EMBL" id="AKN39894.1"/>
    </source>
</evidence>
<dbReference type="EMBL" id="KP795670">
    <property type="protein sequence ID" value="AKN39894.1"/>
    <property type="molecule type" value="Genomic_DNA"/>
</dbReference>
<organism evidence="1">
    <name type="scientific">Vibrio tasmaniensis</name>
    <dbReference type="NCBI Taxonomy" id="212663"/>
    <lineage>
        <taxon>Bacteria</taxon>
        <taxon>Pseudomonadati</taxon>
        <taxon>Pseudomonadota</taxon>
        <taxon>Gammaproteobacteria</taxon>
        <taxon>Vibrionales</taxon>
        <taxon>Vibrionaceae</taxon>
        <taxon>Vibrio</taxon>
    </lineage>
</organism>
<protein>
    <recommendedName>
        <fullName evidence="2">Class I SAM-dependent methyltransferase</fullName>
    </recommendedName>
</protein>
<dbReference type="AlphaFoldDB" id="A0A0H4A122"/>
<dbReference type="SUPFAM" id="SSF53335">
    <property type="entry name" value="S-adenosyl-L-methionine-dependent methyltransferases"/>
    <property type="match status" value="1"/>
</dbReference>
<name>A0A0H4A122_9VIBR</name>
<reference evidence="1" key="1">
    <citation type="journal article" date="2015" name="MBio">
        <title>Eco-Evolutionary Dynamics of Episomes among Ecologically Cohesive Bacterial Populations.</title>
        <authorList>
            <person name="Xue H."/>
            <person name="Cordero O.X."/>
            <person name="Camas F.M."/>
            <person name="Trimble W."/>
            <person name="Meyer F."/>
            <person name="Guglielmini J."/>
            <person name="Rocha E.P."/>
            <person name="Polz M.F."/>
        </authorList>
    </citation>
    <scope>NUCLEOTIDE SEQUENCE</scope>
    <source>
        <strain evidence="1">FF_59</strain>
    </source>
</reference>
<proteinExistence type="predicted"/>
<accession>A0A0H4A122</accession>